<evidence type="ECO:0000259" key="3">
    <source>
        <dbReference type="PROSITE" id="PS50977"/>
    </source>
</evidence>
<dbReference type="Proteomes" id="UP000029409">
    <property type="component" value="Chromosome"/>
</dbReference>
<dbReference type="RefSeq" id="WP_042206822.1">
    <property type="nucleotide sequence ID" value="NZ_CP009288.1"/>
</dbReference>
<dbReference type="Gene3D" id="1.10.357.10">
    <property type="entry name" value="Tetracycline Repressor, domain 2"/>
    <property type="match status" value="1"/>
</dbReference>
<evidence type="ECO:0000313" key="4">
    <source>
        <dbReference type="EMBL" id="AIQ13011.1"/>
    </source>
</evidence>
<dbReference type="GO" id="GO:0003677">
    <property type="term" value="F:DNA binding"/>
    <property type="evidence" value="ECO:0007669"/>
    <property type="project" value="UniProtKB-UniRule"/>
</dbReference>
<dbReference type="PRINTS" id="PR00455">
    <property type="entry name" value="HTHTETR"/>
</dbReference>
<dbReference type="InterPro" id="IPR001647">
    <property type="entry name" value="HTH_TetR"/>
</dbReference>
<dbReference type="SUPFAM" id="SSF48498">
    <property type="entry name" value="Tetracyclin repressor-like, C-terminal domain"/>
    <property type="match status" value="1"/>
</dbReference>
<sequence>MGSEENDVKLRILQAAKRLFAQQGFNATTVRQICEEAGANVSLVSYYFGGKDKVFEALFKEYFSHDILNGDELSRMDAASGLKLLIREITAYRLREPEMISLLQQEIVMQSPRMDYIQKLTLPIWTLIRDWLKLGREQGVFHFRSLDHTFISVLGSILFHNKTYYFNQILGNSEENPNLLIEDLTQFIFQAIGYEEQA</sequence>
<evidence type="ECO:0000313" key="5">
    <source>
        <dbReference type="Proteomes" id="UP000029409"/>
    </source>
</evidence>
<feature type="DNA-binding region" description="H-T-H motif" evidence="2">
    <location>
        <begin position="29"/>
        <end position="48"/>
    </location>
</feature>
<accession>A0A089HM29</accession>
<protein>
    <recommendedName>
        <fullName evidence="3">HTH tetR-type domain-containing protein</fullName>
    </recommendedName>
</protein>
<dbReference type="STRING" id="44251.PDUR_14630"/>
<evidence type="ECO:0000256" key="1">
    <source>
        <dbReference type="ARBA" id="ARBA00023125"/>
    </source>
</evidence>
<dbReference type="PANTHER" id="PTHR30328:SF54">
    <property type="entry name" value="HTH-TYPE TRANSCRIPTIONAL REPRESSOR SCO4008"/>
    <property type="match status" value="1"/>
</dbReference>
<dbReference type="GO" id="GO:0006355">
    <property type="term" value="P:regulation of DNA-templated transcription"/>
    <property type="evidence" value="ECO:0007669"/>
    <property type="project" value="UniProtKB-ARBA"/>
</dbReference>
<keyword evidence="1 2" id="KW-0238">DNA-binding</keyword>
<dbReference type="InterPro" id="IPR036271">
    <property type="entry name" value="Tet_transcr_reg_TetR-rel_C_sf"/>
</dbReference>
<reference evidence="4 5" key="1">
    <citation type="submission" date="2014-08" db="EMBL/GenBank/DDBJ databases">
        <title>Comparative genomics of the Paenibacillus odorifer group.</title>
        <authorList>
            <person name="den Bakker H.C."/>
            <person name="Tsai Y.-C."/>
            <person name="Martin N."/>
            <person name="Korlach J."/>
            <person name="Wiedmann M."/>
        </authorList>
    </citation>
    <scope>NUCLEOTIDE SEQUENCE [LARGE SCALE GENOMIC DNA]</scope>
    <source>
        <strain evidence="4 5">DSM 1735</strain>
    </source>
</reference>
<feature type="domain" description="HTH tetR-type" evidence="3">
    <location>
        <begin position="6"/>
        <end position="66"/>
    </location>
</feature>
<dbReference type="OrthoDB" id="9789566at2"/>
<organism evidence="4 5">
    <name type="scientific">Paenibacillus durus</name>
    <name type="common">Paenibacillus azotofixans</name>
    <dbReference type="NCBI Taxonomy" id="44251"/>
    <lineage>
        <taxon>Bacteria</taxon>
        <taxon>Bacillati</taxon>
        <taxon>Bacillota</taxon>
        <taxon>Bacilli</taxon>
        <taxon>Bacillales</taxon>
        <taxon>Paenibacillaceae</taxon>
        <taxon>Paenibacillus</taxon>
    </lineage>
</organism>
<dbReference type="AlphaFoldDB" id="A0A089HM29"/>
<name>A0A089HM29_PAEDU</name>
<dbReference type="PANTHER" id="PTHR30328">
    <property type="entry name" value="TRANSCRIPTIONAL REPRESSOR"/>
    <property type="match status" value="1"/>
</dbReference>
<dbReference type="EMBL" id="CP009288">
    <property type="protein sequence ID" value="AIQ13011.1"/>
    <property type="molecule type" value="Genomic_DNA"/>
</dbReference>
<keyword evidence="5" id="KW-1185">Reference proteome</keyword>
<dbReference type="InterPro" id="IPR050109">
    <property type="entry name" value="HTH-type_TetR-like_transc_reg"/>
</dbReference>
<dbReference type="KEGG" id="pdu:PDUR_14630"/>
<dbReference type="InterPro" id="IPR009057">
    <property type="entry name" value="Homeodomain-like_sf"/>
</dbReference>
<evidence type="ECO:0000256" key="2">
    <source>
        <dbReference type="PROSITE-ProRule" id="PRU00335"/>
    </source>
</evidence>
<dbReference type="SUPFAM" id="SSF46689">
    <property type="entry name" value="Homeodomain-like"/>
    <property type="match status" value="1"/>
</dbReference>
<dbReference type="PROSITE" id="PS50977">
    <property type="entry name" value="HTH_TETR_2"/>
    <property type="match status" value="1"/>
</dbReference>
<dbReference type="Gene3D" id="1.10.10.60">
    <property type="entry name" value="Homeodomain-like"/>
    <property type="match status" value="1"/>
</dbReference>
<gene>
    <name evidence="4" type="ORF">PDUR_14630</name>
</gene>
<dbReference type="eggNOG" id="COG1309">
    <property type="taxonomic scope" value="Bacteria"/>
</dbReference>
<dbReference type="Pfam" id="PF00440">
    <property type="entry name" value="TetR_N"/>
    <property type="match status" value="1"/>
</dbReference>
<proteinExistence type="predicted"/>